<reference evidence="2" key="1">
    <citation type="submission" date="2023-02" db="EMBL/GenBank/DDBJ databases">
        <title>Colletotrichum kahawae CIFC_Que2 genome sequencing and assembly.</title>
        <authorList>
            <person name="Baroncelli R."/>
        </authorList>
    </citation>
    <scope>NUCLEOTIDE SEQUENCE</scope>
    <source>
        <strain evidence="2">CIFC_Que2</strain>
    </source>
</reference>
<feature type="region of interest" description="Disordered" evidence="1">
    <location>
        <begin position="65"/>
        <end position="86"/>
    </location>
</feature>
<evidence type="ECO:0000256" key="1">
    <source>
        <dbReference type="SAM" id="MobiDB-lite"/>
    </source>
</evidence>
<accession>A0AAE0DCS5</accession>
<name>A0AAE0DCS5_COLKA</name>
<comment type="caution">
    <text evidence="2">The sequence shown here is derived from an EMBL/GenBank/DDBJ whole genome shotgun (WGS) entry which is preliminary data.</text>
</comment>
<dbReference type="AlphaFoldDB" id="A0AAE0DCS5"/>
<evidence type="ECO:0000313" key="2">
    <source>
        <dbReference type="EMBL" id="KAK2776405.1"/>
    </source>
</evidence>
<organism evidence="2 3">
    <name type="scientific">Colletotrichum kahawae</name>
    <name type="common">Coffee berry disease fungus</name>
    <dbReference type="NCBI Taxonomy" id="34407"/>
    <lineage>
        <taxon>Eukaryota</taxon>
        <taxon>Fungi</taxon>
        <taxon>Dikarya</taxon>
        <taxon>Ascomycota</taxon>
        <taxon>Pezizomycotina</taxon>
        <taxon>Sordariomycetes</taxon>
        <taxon>Hypocreomycetidae</taxon>
        <taxon>Glomerellales</taxon>
        <taxon>Glomerellaceae</taxon>
        <taxon>Colletotrichum</taxon>
        <taxon>Colletotrichum gloeosporioides species complex</taxon>
    </lineage>
</organism>
<keyword evidence="3" id="KW-1185">Reference proteome</keyword>
<dbReference type="EMBL" id="VYYT01000028">
    <property type="protein sequence ID" value="KAK2776405.1"/>
    <property type="molecule type" value="Genomic_DNA"/>
</dbReference>
<proteinExistence type="predicted"/>
<sequence length="95" mass="10002">MTSVVEASRCLDLSLSPNHPSAGTDLSTIANDYLDSQGNPNHPARDTARAAVIFTAYEKLKTRSGVRTSVPKSAGSHTGATLSPAPNQLLLRVLD</sequence>
<protein>
    <submittedName>
        <fullName evidence="2">Uncharacterized protein</fullName>
    </submittedName>
</protein>
<evidence type="ECO:0000313" key="3">
    <source>
        <dbReference type="Proteomes" id="UP001281614"/>
    </source>
</evidence>
<gene>
    <name evidence="2" type="ORF">CKAH01_12459</name>
</gene>
<dbReference type="Proteomes" id="UP001281614">
    <property type="component" value="Unassembled WGS sequence"/>
</dbReference>